<comment type="caution">
    <text evidence="5">Lacks conserved residue(s) required for the propagation of feature annotation.</text>
</comment>
<evidence type="ECO:0000313" key="8">
    <source>
        <dbReference type="EMBL" id="EWC60814.1"/>
    </source>
</evidence>
<comment type="pathway">
    <text evidence="5 6">Purine metabolism; IMP biosynthesis via de novo pathway; 5-amino-1-(5-phospho-D-ribosyl)imidazole-4-carboxylate from 5-amino-1-(5-phospho-D-ribosyl)imidazole (N5-CAIR route): step 1/2.</text>
</comment>
<dbReference type="Proteomes" id="UP000019277">
    <property type="component" value="Unassembled WGS sequence"/>
</dbReference>
<evidence type="ECO:0000256" key="6">
    <source>
        <dbReference type="RuleBase" id="RU361200"/>
    </source>
</evidence>
<dbReference type="PATRIC" id="fig|909613.9.peg.3869"/>
<evidence type="ECO:0000313" key="9">
    <source>
        <dbReference type="Proteomes" id="UP000019277"/>
    </source>
</evidence>
<dbReference type="Gene3D" id="3.40.50.20">
    <property type="match status" value="1"/>
</dbReference>
<evidence type="ECO:0000256" key="5">
    <source>
        <dbReference type="HAMAP-Rule" id="MF_01928"/>
    </source>
</evidence>
<dbReference type="InterPro" id="IPR011761">
    <property type="entry name" value="ATP-grasp"/>
</dbReference>
<comment type="similarity">
    <text evidence="5 6">Belongs to the PurK/PurT family.</text>
</comment>
<dbReference type="GO" id="GO:0034028">
    <property type="term" value="F:5-(carboxyamino)imidazole ribonucleotide synthase activity"/>
    <property type="evidence" value="ECO:0007669"/>
    <property type="project" value="UniProtKB-UniRule"/>
</dbReference>
<dbReference type="InterPro" id="IPR016185">
    <property type="entry name" value="PreATP-grasp_dom_sf"/>
</dbReference>
<dbReference type="OrthoDB" id="9804625at2"/>
<dbReference type="GO" id="GO:0005829">
    <property type="term" value="C:cytosol"/>
    <property type="evidence" value="ECO:0007669"/>
    <property type="project" value="TreeGrafter"/>
</dbReference>
<comment type="function">
    <text evidence="6">Catalyzes the ATP-dependent conversion of 5-aminoimidazole ribonucleotide (AIR) and HCO(3)- to N5-carboxyaminoimidazole ribonucleotide (N5-CAIR).</text>
</comment>
<feature type="binding site" evidence="5">
    <location>
        <position position="192"/>
    </location>
    <ligand>
        <name>ATP</name>
        <dbReference type="ChEBI" id="CHEBI:30616"/>
    </ligand>
</feature>
<keyword evidence="2 5" id="KW-0547">Nucleotide-binding</keyword>
<feature type="binding site" evidence="5">
    <location>
        <position position="147"/>
    </location>
    <ligand>
        <name>ATP</name>
        <dbReference type="ChEBI" id="CHEBI:30616"/>
    </ligand>
</feature>
<feature type="binding site" evidence="5">
    <location>
        <begin position="184"/>
        <end position="187"/>
    </location>
    <ligand>
        <name>ATP</name>
        <dbReference type="ChEBI" id="CHEBI:30616"/>
    </ligand>
</feature>
<dbReference type="HAMAP" id="MF_01928">
    <property type="entry name" value="PurK"/>
    <property type="match status" value="1"/>
</dbReference>
<dbReference type="PANTHER" id="PTHR11609:SF5">
    <property type="entry name" value="PHOSPHORIBOSYLAMINOIMIDAZOLE CARBOXYLASE"/>
    <property type="match status" value="1"/>
</dbReference>
<proteinExistence type="inferred from homology"/>
<comment type="subunit">
    <text evidence="5 6">Homodimer.</text>
</comment>
<feature type="binding site" evidence="5">
    <location>
        <begin position="269"/>
        <end position="270"/>
    </location>
    <ligand>
        <name>ATP</name>
        <dbReference type="ChEBI" id="CHEBI:30616"/>
    </ligand>
</feature>
<dbReference type="EC" id="6.3.4.18" evidence="5 6"/>
<dbReference type="GO" id="GO:0005524">
    <property type="term" value="F:ATP binding"/>
    <property type="evidence" value="ECO:0007669"/>
    <property type="project" value="UniProtKB-UniRule"/>
</dbReference>
<accession>W7J3V4</accession>
<keyword evidence="3 5" id="KW-0658">Purine biosynthesis</keyword>
<dbReference type="AlphaFoldDB" id="W7J3V4"/>
<comment type="caution">
    <text evidence="8">The sequence shown here is derived from an EMBL/GenBank/DDBJ whole genome shotgun (WGS) entry which is preliminary data.</text>
</comment>
<protein>
    <recommendedName>
        <fullName evidence="5 6">N5-carboxyaminoimidazole ribonucleotide synthase</fullName>
        <shortName evidence="5 6">N5-CAIR synthase</shortName>
        <ecNumber evidence="5 6">6.3.4.18</ecNumber>
    </recommendedName>
    <alternativeName>
        <fullName evidence="5 6">5-(carboxyamino)imidazole ribonucleotide synthetase</fullName>
    </alternativeName>
</protein>
<dbReference type="Gene3D" id="3.30.1490.20">
    <property type="entry name" value="ATP-grasp fold, A domain"/>
    <property type="match status" value="1"/>
</dbReference>
<dbReference type="eggNOG" id="COG0026">
    <property type="taxonomic scope" value="Bacteria"/>
</dbReference>
<dbReference type="UniPathway" id="UPA00074">
    <property type="reaction ID" value="UER00942"/>
</dbReference>
<evidence type="ECO:0000259" key="7">
    <source>
        <dbReference type="PROSITE" id="PS50975"/>
    </source>
</evidence>
<dbReference type="SUPFAM" id="SSF52440">
    <property type="entry name" value="PreATP-grasp domain"/>
    <property type="match status" value="1"/>
</dbReference>
<dbReference type="GO" id="GO:0046872">
    <property type="term" value="F:metal ion binding"/>
    <property type="evidence" value="ECO:0007669"/>
    <property type="project" value="InterPro"/>
</dbReference>
<evidence type="ECO:0000256" key="4">
    <source>
        <dbReference type="ARBA" id="ARBA00022840"/>
    </source>
</evidence>
<dbReference type="InterPro" id="IPR013815">
    <property type="entry name" value="ATP_grasp_subdomain_1"/>
</dbReference>
<dbReference type="Gene3D" id="3.30.470.20">
    <property type="entry name" value="ATP-grasp fold, B domain"/>
    <property type="match status" value="1"/>
</dbReference>
<dbReference type="Pfam" id="PF02222">
    <property type="entry name" value="ATP-grasp"/>
    <property type="match status" value="1"/>
</dbReference>
<keyword evidence="4 5" id="KW-0067">ATP-binding</keyword>
<dbReference type="InterPro" id="IPR011054">
    <property type="entry name" value="Rudment_hybrid_motif"/>
</dbReference>
<dbReference type="InterPro" id="IPR005875">
    <property type="entry name" value="PurK"/>
</dbReference>
<dbReference type="InterPro" id="IPR040686">
    <property type="entry name" value="PurK_C"/>
</dbReference>
<dbReference type="EMBL" id="AYXG01000142">
    <property type="protein sequence ID" value="EWC60814.1"/>
    <property type="molecule type" value="Genomic_DNA"/>
</dbReference>
<keyword evidence="1 5" id="KW-0436">Ligase</keyword>
<feature type="binding site" evidence="5">
    <location>
        <position position="107"/>
    </location>
    <ligand>
        <name>ATP</name>
        <dbReference type="ChEBI" id="CHEBI:30616"/>
    </ligand>
</feature>
<comment type="catalytic activity">
    <reaction evidence="5 6">
        <text>5-amino-1-(5-phospho-beta-D-ribosyl)imidazole + hydrogencarbonate + ATP = 5-carboxyamino-1-(5-phospho-D-ribosyl)imidazole + ADP + phosphate + 2 H(+)</text>
        <dbReference type="Rhea" id="RHEA:19317"/>
        <dbReference type="ChEBI" id="CHEBI:15378"/>
        <dbReference type="ChEBI" id="CHEBI:17544"/>
        <dbReference type="ChEBI" id="CHEBI:30616"/>
        <dbReference type="ChEBI" id="CHEBI:43474"/>
        <dbReference type="ChEBI" id="CHEBI:58730"/>
        <dbReference type="ChEBI" id="CHEBI:137981"/>
        <dbReference type="ChEBI" id="CHEBI:456216"/>
        <dbReference type="EC" id="6.3.4.18"/>
    </reaction>
</comment>
<name>W7J3V4_9PSEU</name>
<dbReference type="RefSeq" id="WP_035284483.1">
    <property type="nucleotide sequence ID" value="NZ_AYXG01000142.1"/>
</dbReference>
<dbReference type="SUPFAM" id="SSF51246">
    <property type="entry name" value="Rudiment single hybrid motif"/>
    <property type="match status" value="1"/>
</dbReference>
<evidence type="ECO:0000256" key="2">
    <source>
        <dbReference type="ARBA" id="ARBA00022741"/>
    </source>
</evidence>
<dbReference type="PANTHER" id="PTHR11609">
    <property type="entry name" value="PURINE BIOSYNTHESIS PROTEIN 6/7, PUR6/7"/>
    <property type="match status" value="1"/>
</dbReference>
<dbReference type="InterPro" id="IPR054350">
    <property type="entry name" value="PurT/PurK_preATP-grasp"/>
</dbReference>
<dbReference type="NCBIfam" id="TIGR01161">
    <property type="entry name" value="purK"/>
    <property type="match status" value="1"/>
</dbReference>
<evidence type="ECO:0000256" key="3">
    <source>
        <dbReference type="ARBA" id="ARBA00022755"/>
    </source>
</evidence>
<dbReference type="Pfam" id="PF17769">
    <property type="entry name" value="PurK_C"/>
    <property type="match status" value="1"/>
</dbReference>
<dbReference type="GO" id="GO:0006189">
    <property type="term" value="P:'de novo' IMP biosynthetic process"/>
    <property type="evidence" value="ECO:0007669"/>
    <property type="project" value="UniProtKB-UniRule"/>
</dbReference>
<reference evidence="8 9" key="1">
    <citation type="journal article" date="2014" name="Genome Announc.">
        <title>Draft Genome Sequence of the Antitrypanosomally Active Sponge-Associated Bacterium Actinokineospora sp. Strain EG49.</title>
        <authorList>
            <person name="Harjes J."/>
            <person name="Ryu T."/>
            <person name="Abdelmohsen U.R."/>
            <person name="Moitinho-Silva L."/>
            <person name="Horn H."/>
            <person name="Ravasi T."/>
            <person name="Hentschel U."/>
        </authorList>
    </citation>
    <scope>NUCLEOTIDE SEQUENCE [LARGE SCALE GENOMIC DNA]</scope>
    <source>
        <strain evidence="8 9">EG49</strain>
    </source>
</reference>
<feature type="domain" description="ATP-grasp" evidence="7">
    <location>
        <begin position="111"/>
        <end position="299"/>
    </location>
</feature>
<dbReference type="GO" id="GO:0004638">
    <property type="term" value="F:phosphoribosylaminoimidazole carboxylase activity"/>
    <property type="evidence" value="ECO:0007669"/>
    <property type="project" value="InterPro"/>
</dbReference>
<dbReference type="FunFam" id="3.30.470.20:FF:000029">
    <property type="entry name" value="N5-carboxyaminoimidazole ribonucleotide synthase"/>
    <property type="match status" value="1"/>
</dbReference>
<organism evidence="8 9">
    <name type="scientific">Actinokineospora spheciospongiae</name>
    <dbReference type="NCBI Taxonomy" id="909613"/>
    <lineage>
        <taxon>Bacteria</taxon>
        <taxon>Bacillati</taxon>
        <taxon>Actinomycetota</taxon>
        <taxon>Actinomycetes</taxon>
        <taxon>Pseudonocardiales</taxon>
        <taxon>Pseudonocardiaceae</taxon>
        <taxon>Actinokineospora</taxon>
    </lineage>
</organism>
<dbReference type="NCBIfam" id="NF004680">
    <property type="entry name" value="PRK06019.1-6"/>
    <property type="match status" value="1"/>
</dbReference>
<evidence type="ECO:0000256" key="1">
    <source>
        <dbReference type="ARBA" id="ARBA00022598"/>
    </source>
</evidence>
<gene>
    <name evidence="5 6" type="primary">purK</name>
    <name evidence="8" type="ORF">UO65_3867</name>
</gene>
<sequence length="394" mass="42119">MDPRTGFPVVGMVGGGQLARMTHQAAVTLGQSLHVLAVSADEPAPLVTPNTTLGHHTDLDALRGFAATVDVLTFDHEHVPTEHLRALVADGVEVRPGPDALVHAQDKLVMRRKLADLDLPVPAFVEVTAADDLVSFGDAHGWPCVLKAARGGYDGRGVWMVADATEAATLVPELLAAGTPLLAEEKVDMRRELAALVARSPFGQGGCWPLVETVQVDGICVEVLAPAPDVSAEQSEAAQDLALRIANELGVVGVMAVELFDTPGGLVVNELAMRPHNSGHWTIEGARTSQFEQHLRAVLDYPLGATDPVAPAVVMANVLGAPTAPTMAVDERLHHLYARYRDANAHFYGKQERPGRKVGHVTLLGDSLPELRTRAKLAAHWLSHAEWLDGHEIH</sequence>
<keyword evidence="9" id="KW-1185">Reference proteome</keyword>
<dbReference type="STRING" id="909613.UO65_3867"/>
<dbReference type="InterPro" id="IPR003135">
    <property type="entry name" value="ATP-grasp_carboxylate-amine"/>
</dbReference>
<dbReference type="Pfam" id="PF22660">
    <property type="entry name" value="RS_preATP-grasp-like"/>
    <property type="match status" value="1"/>
</dbReference>
<dbReference type="SUPFAM" id="SSF56059">
    <property type="entry name" value="Glutathione synthetase ATP-binding domain-like"/>
    <property type="match status" value="1"/>
</dbReference>
<comment type="function">
    <text evidence="5">Catalyzes the ATP-dependent conversion of 5-aminoimidazole ribonucleotide (AIR) and HCO(3)(-) to N5-carboxyaminoimidazole ribonucleotide (N5-CAIR).</text>
</comment>
<dbReference type="PROSITE" id="PS50975">
    <property type="entry name" value="ATP_GRASP"/>
    <property type="match status" value="1"/>
</dbReference>
<keyword evidence="8" id="KW-0456">Lyase</keyword>
<dbReference type="FunFam" id="3.40.50.20:FF:000025">
    <property type="entry name" value="N5-carboxyaminoimidazole ribonucleotide synthase"/>
    <property type="match status" value="1"/>
</dbReference>
<dbReference type="NCBIfam" id="NF004679">
    <property type="entry name" value="PRK06019.1-5"/>
    <property type="match status" value="1"/>
</dbReference>